<evidence type="ECO:0000313" key="1">
    <source>
        <dbReference type="EMBL" id="MDP8172832.1"/>
    </source>
</evidence>
<dbReference type="Pfam" id="PF12441">
    <property type="entry name" value="CopG_antitoxin"/>
    <property type="match status" value="1"/>
</dbReference>
<organism evidence="1 2">
    <name type="scientific">Phocoenobacter skyensis</name>
    <dbReference type="NCBI Taxonomy" id="97481"/>
    <lineage>
        <taxon>Bacteria</taxon>
        <taxon>Pseudomonadati</taxon>
        <taxon>Pseudomonadota</taxon>
        <taxon>Gammaproteobacteria</taxon>
        <taxon>Pasteurellales</taxon>
        <taxon>Pasteurellaceae</taxon>
        <taxon>Phocoenobacter</taxon>
    </lineage>
</organism>
<dbReference type="InterPro" id="IPR022148">
    <property type="entry name" value="CopG_antitoxin"/>
</dbReference>
<sequence>MGKLNKDEQELVDSMVNAISNGKGKALNEQGEIFINNIIADDIVKEIQAEKMEKQTVQISLSLKKSSLNKIKKYAKEMNVPYQTFLRTYIDKIALSL</sequence>
<gene>
    <name evidence="1" type="ORF">QJU93_05635</name>
</gene>
<dbReference type="Proteomes" id="UP001236239">
    <property type="component" value="Unassembled WGS sequence"/>
</dbReference>
<proteinExistence type="predicted"/>
<comment type="caution">
    <text evidence="1">The sequence shown here is derived from an EMBL/GenBank/DDBJ whole genome shotgun (WGS) entry which is preliminary data.</text>
</comment>
<dbReference type="RefSeq" id="WP_306374546.1">
    <property type="nucleotide sequence ID" value="NZ_JASAYK010000006.1"/>
</dbReference>
<reference evidence="1" key="1">
    <citation type="journal article" date="2023" name="Front. Microbiol.">
        <title>Phylogeography and host specificity of Pasteurellaceae pathogenic to sea-farmed fish in the north-east Atlantic.</title>
        <authorList>
            <person name="Gulla S."/>
            <person name="Colquhoun D.J."/>
            <person name="Olsen A.B."/>
            <person name="Spilsberg B."/>
            <person name="Lagesen K."/>
            <person name="Aakesson C.P."/>
            <person name="Strom S."/>
            <person name="Manji F."/>
            <person name="Birkbeck T.H."/>
            <person name="Nilsen H.K."/>
        </authorList>
    </citation>
    <scope>NUCLEOTIDE SEQUENCE</scope>
    <source>
        <strain evidence="1">TW16_20</strain>
    </source>
</reference>
<name>A0AAJ6P0M0_9PAST</name>
<accession>A0AAJ6P0M0</accession>
<protein>
    <submittedName>
        <fullName evidence="1">CopG family antitoxin</fullName>
    </submittedName>
</protein>
<evidence type="ECO:0000313" key="2">
    <source>
        <dbReference type="Proteomes" id="UP001236239"/>
    </source>
</evidence>
<dbReference type="EMBL" id="JASAYQ010000007">
    <property type="protein sequence ID" value="MDP8172832.1"/>
    <property type="molecule type" value="Genomic_DNA"/>
</dbReference>
<dbReference type="AlphaFoldDB" id="A0AAJ6P0M0"/>